<keyword evidence="6" id="KW-1185">Reference proteome</keyword>
<dbReference type="Pfam" id="PF00743">
    <property type="entry name" value="FMO-like"/>
    <property type="match status" value="1"/>
</dbReference>
<evidence type="ECO:0000313" key="6">
    <source>
        <dbReference type="Proteomes" id="UP000654075"/>
    </source>
</evidence>
<comment type="similarity">
    <text evidence="1">Belongs to the FAD-binding monooxygenase family.</text>
</comment>
<dbReference type="InterPro" id="IPR020946">
    <property type="entry name" value="Flavin_mOase-like"/>
</dbReference>
<dbReference type="Proteomes" id="UP000654075">
    <property type="component" value="Unassembled WGS sequence"/>
</dbReference>
<evidence type="ECO:0000256" key="1">
    <source>
        <dbReference type="ARBA" id="ARBA00010139"/>
    </source>
</evidence>
<keyword evidence="3" id="KW-0274">FAD</keyword>
<dbReference type="GO" id="GO:0050661">
    <property type="term" value="F:NADP binding"/>
    <property type="evidence" value="ECO:0007669"/>
    <property type="project" value="InterPro"/>
</dbReference>
<dbReference type="EMBL" id="CAJNNV010030409">
    <property type="protein sequence ID" value="CAE8632456.1"/>
    <property type="molecule type" value="Genomic_DNA"/>
</dbReference>
<protein>
    <submittedName>
        <fullName evidence="5">Uncharacterized protein</fullName>
    </submittedName>
</protein>
<dbReference type="InterPro" id="IPR051209">
    <property type="entry name" value="FAD-bind_Monooxygenase_sf"/>
</dbReference>
<dbReference type="GO" id="GO:0050660">
    <property type="term" value="F:flavin adenine dinucleotide binding"/>
    <property type="evidence" value="ECO:0007669"/>
    <property type="project" value="InterPro"/>
</dbReference>
<dbReference type="PANTHER" id="PTHR42877">
    <property type="entry name" value="L-ORNITHINE N(5)-MONOOXYGENASE-RELATED"/>
    <property type="match status" value="1"/>
</dbReference>
<evidence type="ECO:0000313" key="5">
    <source>
        <dbReference type="EMBL" id="CAE8632456.1"/>
    </source>
</evidence>
<dbReference type="Gene3D" id="3.50.50.60">
    <property type="entry name" value="FAD/NAD(P)-binding domain"/>
    <property type="match status" value="1"/>
</dbReference>
<evidence type="ECO:0000256" key="2">
    <source>
        <dbReference type="ARBA" id="ARBA00022630"/>
    </source>
</evidence>
<keyword evidence="4" id="KW-0560">Oxidoreductase</keyword>
<proteinExistence type="inferred from homology"/>
<dbReference type="InterPro" id="IPR029044">
    <property type="entry name" value="Nucleotide-diphossugar_trans"/>
</dbReference>
<name>A0A813H3N3_POLGL</name>
<accession>A0A813H3N3</accession>
<sequence>MSDPWSLVQDGECQDRSFAFFTICITEVEIVLQNCLASICSLLAATDPPCVVAFVSSWVLRTAGAVLTQNGVLTKVVPQWPGLPKGHPYEHLQARNYTFAKLEAFRLEQYRGLATFDVDVLFMRNASALAEVGPLAASRFPKGPNPASYLNTGVMVLRPSGRLYSEILATLHRGNYSLHYSDDEMTEQDVLIELCVLQGRCGDLHDLDACVYNHGAWIPGTHPRRCRRNSVVARHNFAATRETVLANSLQTAMCAMSAAVWVWTTLRGAMEHPDVLTWLGPNFYNPEVGMVRPLLVRLVLLTGTSSESVYSGPDAMGGRGISKSIAGSVFELCMGEMCECACRLGERNAWGFGPWTKLGMLVEEVEVEVDLDAPEEPEDEEVLALGAQAEIWSRDQILADQVPENAFWNRRRFCTASSLHLSSLGTLSGMTNILASVPQDPSNRTQALGTQLSSQAAVSKKAKEAARPKVGGPEPQNSANAVWEHRALEWIGMLLIREVSHAPQLRIDEPSPQDPGSSAWKHAIPSAKGLALPAAASSAASWQMNRSTTQGLSNRAWSSATAGLVGTPPTSTAAARARQTLEEPLPQEASNATRSLGTPGFLGEAALHGASAGIVHETEEFGPQGAANITWCLGKPGAVDFPVSSAPSVAQLRQISAASPQDSSNFVRRLGAASAKSEAVLSKVATEFPAKIGLGFCGTRINVGGNCVVVEGVFLQFSEGPGCQSSVTLAFGAWPLDESSRDQDQGSDAKLGSWYRLASGVDLTRLPFVKGSANMQIEEFALPCRPVKVIFAPGLGGRFHPTQAWNLLGTLGVRCDNWSVFPHEGAGGQTFCDYDKKDTFLVPGGRPVEDFYVVLMCFSAGAFLTMKAAMELRSEGFDSDQLAMCATGSTIFPDECFNASPSQIPGCIIFGTIEMEPRLKVDVNFYIATKVYKDQVFRVLYEHPIAIMGAGMGGMLSAIDLLKRGRSDFVIFERCNGFGGTTWRETANKTTKLQTEKGTYHADYMDPTEQVDCSLKTWPSRDALLEMFCKAADKHGLPSQTRFSTSIQKVEVKGDPLAGGYYDIEIQHDASEHFRASALISCPGIFYLPTDLKLPGKESFGGYITHGSYDSITLDKLKDEVVVVLGHGGFAIENVRTCVEYKAKKIMVVSRRRHLAGPKVVSWLVSRSPVPIPGQVVVDAFQVMYGTTGFDVWSHPGVATNAERSHAIITQSTTFGVTDIYFLALQYGLCEIVEDEIQKLSDHCVHLNSGKSFQCGVIMKCLGSQADPDFDDLIGLQQVTGFWANGSPLLPILTVSKGVQARNFGGFSLGPAYAAQIKVNNWFLDFPEAFALVKDALPKKKRGAGDECTYVLSTGHVLTTMMVVAGGIPWIAAELGEMDKLKAMKTQAAHPQEEFLAECVGEWEMYIDMMKDAPRVPYPYTAEVVEELISKSEAAVRAEEQQRQAKLKAK</sequence>
<dbReference type="SUPFAM" id="SSF53448">
    <property type="entry name" value="Nucleotide-diphospho-sugar transferases"/>
    <property type="match status" value="1"/>
</dbReference>
<dbReference type="SUPFAM" id="SSF51905">
    <property type="entry name" value="FAD/NAD(P)-binding domain"/>
    <property type="match status" value="1"/>
</dbReference>
<dbReference type="InterPro" id="IPR036188">
    <property type="entry name" value="FAD/NAD-bd_sf"/>
</dbReference>
<dbReference type="Gene3D" id="3.90.550.10">
    <property type="entry name" value="Spore Coat Polysaccharide Biosynthesis Protein SpsA, Chain A"/>
    <property type="match status" value="1"/>
</dbReference>
<dbReference type="GO" id="GO:0004499">
    <property type="term" value="F:N,N-dimethylaniline monooxygenase activity"/>
    <property type="evidence" value="ECO:0007669"/>
    <property type="project" value="InterPro"/>
</dbReference>
<keyword evidence="2" id="KW-0285">Flavoprotein</keyword>
<evidence type="ECO:0000256" key="4">
    <source>
        <dbReference type="ARBA" id="ARBA00023002"/>
    </source>
</evidence>
<gene>
    <name evidence="5" type="ORF">PGLA1383_LOCUS48409</name>
</gene>
<dbReference type="PANTHER" id="PTHR42877:SF5">
    <property type="entry name" value="L-ORNITHINE N(5)-MONOOXYGENASE-RELATED"/>
    <property type="match status" value="1"/>
</dbReference>
<comment type="caution">
    <text evidence="5">The sequence shown here is derived from an EMBL/GenBank/DDBJ whole genome shotgun (WGS) entry which is preliminary data.</text>
</comment>
<evidence type="ECO:0000256" key="3">
    <source>
        <dbReference type="ARBA" id="ARBA00022827"/>
    </source>
</evidence>
<organism evidence="5 6">
    <name type="scientific">Polarella glacialis</name>
    <name type="common">Dinoflagellate</name>
    <dbReference type="NCBI Taxonomy" id="89957"/>
    <lineage>
        <taxon>Eukaryota</taxon>
        <taxon>Sar</taxon>
        <taxon>Alveolata</taxon>
        <taxon>Dinophyceae</taxon>
        <taxon>Suessiales</taxon>
        <taxon>Suessiaceae</taxon>
        <taxon>Polarella</taxon>
    </lineage>
</organism>
<reference evidence="5" key="1">
    <citation type="submission" date="2021-02" db="EMBL/GenBank/DDBJ databases">
        <authorList>
            <person name="Dougan E. K."/>
            <person name="Rhodes N."/>
            <person name="Thang M."/>
            <person name="Chan C."/>
        </authorList>
    </citation>
    <scope>NUCLEOTIDE SEQUENCE</scope>
</reference>